<dbReference type="EMBL" id="CP072800">
    <property type="protein sequence ID" value="QTR49228.1"/>
    <property type="molecule type" value="Genomic_DNA"/>
</dbReference>
<proteinExistence type="predicted"/>
<dbReference type="SUPFAM" id="SSF101327">
    <property type="entry name" value="YgfB-like"/>
    <property type="match status" value="1"/>
</dbReference>
<evidence type="ECO:0000313" key="1">
    <source>
        <dbReference type="EMBL" id="QTR49228.1"/>
    </source>
</evidence>
<gene>
    <name evidence="1" type="ORF">J8380_13280</name>
</gene>
<protein>
    <submittedName>
        <fullName evidence="1">UPF0149 family protein</fullName>
    </submittedName>
</protein>
<dbReference type="Proteomes" id="UP000672027">
    <property type="component" value="Chromosome"/>
</dbReference>
<dbReference type="NCBIfam" id="TIGR02292">
    <property type="entry name" value="ygfB_yecA"/>
    <property type="match status" value="1"/>
</dbReference>
<dbReference type="InterPro" id="IPR036255">
    <property type="entry name" value="YgfB-like_sf"/>
</dbReference>
<sequence>MQPAWKNIEEVQRFMGTLLTLMNNISQELREAPQTFSPVFMGNHDAPNVSEWCFGYTCVVGLDEEAWEALPDDLQAQLDLIDTYGFMVEVTPNTVSRNTLRERANQVVDAAIQLHAYWFKQRPPNHQPVVTQKLVGRNDPCPCGSGKKYKKCCLH</sequence>
<organism evidence="1 2">
    <name type="scientific">Candidatus Thiothrix anitrata</name>
    <dbReference type="NCBI Taxonomy" id="2823902"/>
    <lineage>
        <taxon>Bacteria</taxon>
        <taxon>Pseudomonadati</taxon>
        <taxon>Pseudomonadota</taxon>
        <taxon>Gammaproteobacteria</taxon>
        <taxon>Thiotrichales</taxon>
        <taxon>Thiotrichaceae</taxon>
        <taxon>Thiothrix</taxon>
    </lineage>
</organism>
<dbReference type="Pfam" id="PF03695">
    <property type="entry name" value="UPF0149"/>
    <property type="match status" value="1"/>
</dbReference>
<dbReference type="SUPFAM" id="SSF103642">
    <property type="entry name" value="Sec-C motif"/>
    <property type="match status" value="1"/>
</dbReference>
<dbReference type="InterPro" id="IPR004027">
    <property type="entry name" value="SEC_C_motif"/>
</dbReference>
<dbReference type="InterPro" id="IPR011978">
    <property type="entry name" value="YgfB-like"/>
</dbReference>
<dbReference type="PANTHER" id="PTHR33747:SF9">
    <property type="entry name" value="METAL-BINDING PROTEIN"/>
    <property type="match status" value="1"/>
</dbReference>
<dbReference type="Pfam" id="PF02810">
    <property type="entry name" value="SEC-C"/>
    <property type="match status" value="1"/>
</dbReference>
<dbReference type="Gene3D" id="3.10.450.50">
    <property type="match status" value="1"/>
</dbReference>
<name>A0ABX7X373_9GAMM</name>
<accession>A0ABX7X373</accession>
<keyword evidence="2" id="KW-1185">Reference proteome</keyword>
<reference evidence="1 2" key="1">
    <citation type="submission" date="2021-04" db="EMBL/GenBank/DDBJ databases">
        <title>Genomics, taxonomy and metabolism of representatives of sulfur bacteria of the genus Thiothrix: Thiothrix fructosivorans QT, Thiothrix unzii A1T and three new species, Thiothrix subterranea sp. nov., Thiothrix litoralis sp. nov. and 'Candidatus Thiothrix anitrata' sp. nov.</title>
        <authorList>
            <person name="Ravin N.V."/>
            <person name="Smolyakov D."/>
            <person name="Rudenko T.S."/>
            <person name="Mardanov A.V."/>
            <person name="Beletsky A.V."/>
            <person name="Markov N.D."/>
            <person name="Fomenkov A.I."/>
            <person name="Roberts R.J."/>
            <person name="Karnachuk O.V."/>
            <person name="Novikov A."/>
            <person name="Grabovich M.Y."/>
        </authorList>
    </citation>
    <scope>NUCLEOTIDE SEQUENCE [LARGE SCALE GENOMIC DNA]</scope>
    <source>
        <strain evidence="1 2">A52</strain>
    </source>
</reference>
<dbReference type="PANTHER" id="PTHR33747">
    <property type="entry name" value="UPF0225 PROTEIN SCO1677"/>
    <property type="match status" value="1"/>
</dbReference>
<evidence type="ECO:0000313" key="2">
    <source>
        <dbReference type="Proteomes" id="UP000672027"/>
    </source>
</evidence>